<feature type="region of interest" description="Disordered" evidence="4">
    <location>
        <begin position="18"/>
        <end position="55"/>
    </location>
</feature>
<organism evidence="5 6">
    <name type="scientific">Hydnomerulius pinastri MD-312</name>
    <dbReference type="NCBI Taxonomy" id="994086"/>
    <lineage>
        <taxon>Eukaryota</taxon>
        <taxon>Fungi</taxon>
        <taxon>Dikarya</taxon>
        <taxon>Basidiomycota</taxon>
        <taxon>Agaricomycotina</taxon>
        <taxon>Agaricomycetes</taxon>
        <taxon>Agaricomycetidae</taxon>
        <taxon>Boletales</taxon>
        <taxon>Boletales incertae sedis</taxon>
        <taxon>Leucogyrophana</taxon>
    </lineage>
</organism>
<feature type="compositionally biased region" description="Low complexity" evidence="4">
    <location>
        <begin position="18"/>
        <end position="44"/>
    </location>
</feature>
<dbReference type="SMART" id="SM00320">
    <property type="entry name" value="WD40"/>
    <property type="match status" value="1"/>
</dbReference>
<dbReference type="PROSITE" id="PS50294">
    <property type="entry name" value="WD_REPEATS_REGION"/>
    <property type="match status" value="1"/>
</dbReference>
<dbReference type="InterPro" id="IPR001680">
    <property type="entry name" value="WD40_rpt"/>
</dbReference>
<protein>
    <submittedName>
        <fullName evidence="5">Uncharacterized protein</fullName>
    </submittedName>
</protein>
<reference evidence="5 6" key="1">
    <citation type="submission" date="2014-04" db="EMBL/GenBank/DDBJ databases">
        <title>Evolutionary Origins and Diversification of the Mycorrhizal Mutualists.</title>
        <authorList>
            <consortium name="DOE Joint Genome Institute"/>
            <consortium name="Mycorrhizal Genomics Consortium"/>
            <person name="Kohler A."/>
            <person name="Kuo A."/>
            <person name="Nagy L.G."/>
            <person name="Floudas D."/>
            <person name="Copeland A."/>
            <person name="Barry K.W."/>
            <person name="Cichocki N."/>
            <person name="Veneault-Fourrey C."/>
            <person name="LaButti K."/>
            <person name="Lindquist E.A."/>
            <person name="Lipzen A."/>
            <person name="Lundell T."/>
            <person name="Morin E."/>
            <person name="Murat C."/>
            <person name="Riley R."/>
            <person name="Ohm R."/>
            <person name="Sun H."/>
            <person name="Tunlid A."/>
            <person name="Henrissat B."/>
            <person name="Grigoriev I.V."/>
            <person name="Hibbett D.S."/>
            <person name="Martin F."/>
        </authorList>
    </citation>
    <scope>NUCLEOTIDE SEQUENCE [LARGE SCALE GENOMIC DNA]</scope>
    <source>
        <strain evidence="5 6">MD-312</strain>
    </source>
</reference>
<name>A0A0C9W787_9AGAM</name>
<proteinExistence type="predicted"/>
<keyword evidence="6" id="KW-1185">Reference proteome</keyword>
<sequence>MVLERPYNLPTFCCTLTPAKSPSASPQSSKSQSSVSNPSNHHSSTLVAMAGTSTGSIDRAQKPVLTMAGHANPISGIVFLPKGDQVVTCSMDQTVRLWDTTTGEEEGELMQLGAMVNCVAVTKNETRGGVGRS</sequence>
<dbReference type="PROSITE" id="PS50082">
    <property type="entry name" value="WD_REPEATS_2"/>
    <property type="match status" value="1"/>
</dbReference>
<dbReference type="EMBL" id="KN839969">
    <property type="protein sequence ID" value="KIJ58212.1"/>
    <property type="molecule type" value="Genomic_DNA"/>
</dbReference>
<dbReference type="SUPFAM" id="SSF50978">
    <property type="entry name" value="WD40 repeat-like"/>
    <property type="match status" value="1"/>
</dbReference>
<keyword evidence="1 3" id="KW-0853">WD repeat</keyword>
<dbReference type="Proteomes" id="UP000053820">
    <property type="component" value="Unassembled WGS sequence"/>
</dbReference>
<evidence type="ECO:0000256" key="2">
    <source>
        <dbReference type="ARBA" id="ARBA00022737"/>
    </source>
</evidence>
<gene>
    <name evidence="5" type="ORF">HYDPIDRAFT_119810</name>
</gene>
<dbReference type="Gene3D" id="2.130.10.10">
    <property type="entry name" value="YVTN repeat-like/Quinoprotein amine dehydrogenase"/>
    <property type="match status" value="1"/>
</dbReference>
<evidence type="ECO:0000313" key="6">
    <source>
        <dbReference type="Proteomes" id="UP000053820"/>
    </source>
</evidence>
<feature type="repeat" description="WD" evidence="3">
    <location>
        <begin position="67"/>
        <end position="108"/>
    </location>
</feature>
<dbReference type="AlphaFoldDB" id="A0A0C9W787"/>
<evidence type="ECO:0000256" key="4">
    <source>
        <dbReference type="SAM" id="MobiDB-lite"/>
    </source>
</evidence>
<dbReference type="Pfam" id="PF00400">
    <property type="entry name" value="WD40"/>
    <property type="match status" value="1"/>
</dbReference>
<dbReference type="InterPro" id="IPR036322">
    <property type="entry name" value="WD40_repeat_dom_sf"/>
</dbReference>
<accession>A0A0C9W787</accession>
<dbReference type="HOGENOM" id="CLU_1906985_0_0_1"/>
<evidence type="ECO:0000313" key="5">
    <source>
        <dbReference type="EMBL" id="KIJ58212.1"/>
    </source>
</evidence>
<evidence type="ECO:0000256" key="1">
    <source>
        <dbReference type="ARBA" id="ARBA00022574"/>
    </source>
</evidence>
<dbReference type="InterPro" id="IPR015943">
    <property type="entry name" value="WD40/YVTN_repeat-like_dom_sf"/>
</dbReference>
<dbReference type="InterPro" id="IPR019775">
    <property type="entry name" value="WD40_repeat_CS"/>
</dbReference>
<evidence type="ECO:0000256" key="3">
    <source>
        <dbReference type="PROSITE-ProRule" id="PRU00221"/>
    </source>
</evidence>
<dbReference type="PROSITE" id="PS00678">
    <property type="entry name" value="WD_REPEATS_1"/>
    <property type="match status" value="1"/>
</dbReference>
<dbReference type="OrthoDB" id="538223at2759"/>
<keyword evidence="2" id="KW-0677">Repeat</keyword>